<evidence type="ECO:0000259" key="1">
    <source>
        <dbReference type="Pfam" id="PF01814"/>
    </source>
</evidence>
<sequence>MGQNILDLLRREHVKVLSQLDELQRRGISDRAEKFNLMKNNLLPHMAGEERVFYPRLGERGLHDLVAAAREGHTAIRALIDRLNSIPPADEGGWVRMMPDLREAMRSHVDREEKAVFAAARERLDNAELLHIGDRFEEAKGKAHLRPLR</sequence>
<protein>
    <submittedName>
        <fullName evidence="2">Hemerythrin HHE cation binding domain-containing protein</fullName>
    </submittedName>
</protein>
<dbReference type="AlphaFoldDB" id="A0A0X3BJD2"/>
<proteinExistence type="predicted"/>
<dbReference type="RefSeq" id="WP_062262029.1">
    <property type="nucleotide sequence ID" value="NZ_LT158599.1"/>
</dbReference>
<dbReference type="Proteomes" id="UP000069850">
    <property type="component" value="Chromosome 1"/>
</dbReference>
<feature type="domain" description="Hemerythrin-like" evidence="1">
    <location>
        <begin position="5"/>
        <end position="119"/>
    </location>
</feature>
<dbReference type="InterPro" id="IPR012312">
    <property type="entry name" value="Hemerythrin-like"/>
</dbReference>
<organism evidence="2 3">
    <name type="scientific">Methanoculleus bourgensis</name>
    <dbReference type="NCBI Taxonomy" id="83986"/>
    <lineage>
        <taxon>Archaea</taxon>
        <taxon>Methanobacteriati</taxon>
        <taxon>Methanobacteriota</taxon>
        <taxon>Stenosarchaea group</taxon>
        <taxon>Methanomicrobia</taxon>
        <taxon>Methanomicrobiales</taxon>
        <taxon>Methanomicrobiaceae</taxon>
        <taxon>Methanoculleus</taxon>
    </lineage>
</organism>
<gene>
    <name evidence="2" type="ORF">MMAB1_0726</name>
</gene>
<dbReference type="Gene3D" id="1.20.120.520">
    <property type="entry name" value="nmb1532 protein domain like"/>
    <property type="match status" value="1"/>
</dbReference>
<reference evidence="2 3" key="1">
    <citation type="submission" date="2016-01" db="EMBL/GenBank/DDBJ databases">
        <authorList>
            <person name="Manzoor S."/>
        </authorList>
    </citation>
    <scope>NUCLEOTIDE SEQUENCE [LARGE SCALE GENOMIC DNA]</scope>
    <source>
        <strain evidence="2">Methanoculleus sp MAB1</strain>
    </source>
</reference>
<dbReference type="GeneID" id="56098527"/>
<dbReference type="PANTHER" id="PTHR35585">
    <property type="entry name" value="HHE DOMAIN PROTEIN (AFU_ORTHOLOGUE AFUA_4G00730)"/>
    <property type="match status" value="1"/>
</dbReference>
<dbReference type="OrthoDB" id="106962at2157"/>
<name>A0A0X3BJD2_9EURY</name>
<evidence type="ECO:0000313" key="3">
    <source>
        <dbReference type="Proteomes" id="UP000069850"/>
    </source>
</evidence>
<dbReference type="Pfam" id="PF01814">
    <property type="entry name" value="Hemerythrin"/>
    <property type="match status" value="1"/>
</dbReference>
<evidence type="ECO:0000313" key="2">
    <source>
        <dbReference type="EMBL" id="CVK31940.1"/>
    </source>
</evidence>
<dbReference type="EMBL" id="LT158599">
    <property type="protein sequence ID" value="CVK31940.1"/>
    <property type="molecule type" value="Genomic_DNA"/>
</dbReference>
<dbReference type="PANTHER" id="PTHR35585:SF1">
    <property type="entry name" value="HHE DOMAIN PROTEIN (AFU_ORTHOLOGUE AFUA_4G00730)"/>
    <property type="match status" value="1"/>
</dbReference>
<accession>A0A0X3BJD2</accession>
<dbReference type="KEGG" id="mema:MMAB1_0726"/>